<comment type="caution">
    <text evidence="1">The sequence shown here is derived from an EMBL/GenBank/DDBJ whole genome shotgun (WGS) entry which is preliminary data.</text>
</comment>
<proteinExistence type="predicted"/>
<dbReference type="EMBL" id="PIWU01000003">
    <property type="protein sequence ID" value="PKE57074.1"/>
    <property type="molecule type" value="Genomic_DNA"/>
</dbReference>
<accession>A0ACC9MU26</accession>
<name>A0ACC9MU26_9STAP</name>
<organism evidence="1 2">
    <name type="scientific">Macrococcoides caseolyticum</name>
    <dbReference type="NCBI Taxonomy" id="69966"/>
    <lineage>
        <taxon>Bacteria</taxon>
        <taxon>Bacillati</taxon>
        <taxon>Bacillota</taxon>
        <taxon>Bacilli</taxon>
        <taxon>Bacillales</taxon>
        <taxon>Staphylococcaceae</taxon>
        <taxon>Macrococcoides</taxon>
    </lineage>
</organism>
<reference evidence="1" key="1">
    <citation type="submission" date="2017-12" db="EMBL/GenBank/DDBJ databases">
        <title>Genomics of Macrococcus caseolyticus.</title>
        <authorList>
            <person name="MacFadyen A.C."/>
            <person name="Paterson G.K."/>
        </authorList>
    </citation>
    <scope>NUCLEOTIDE SEQUENCE</scope>
    <source>
        <strain evidence="1">5459_5_49</strain>
    </source>
</reference>
<protein>
    <submittedName>
        <fullName evidence="1">Phosphoadenosine phosphosulfate reductase</fullName>
    </submittedName>
</protein>
<dbReference type="Proteomes" id="UP000233606">
    <property type="component" value="Unassembled WGS sequence"/>
</dbReference>
<sequence length="427" mass="50656">MKKYLDVNVYDATQKRLNYIFNNFDKVLVAFSGGKDSGVTLNLAYDYAKKHNMLHKLAVYHLDYEAQYQMTTDYVTETFERLDDIERFWLCLPIKAQSAVSNFEYGWIPWNEGEKDIWVREMPEYDFVVNEYNVPFKFNKGEWDYDIQKRFTDWYSKGRRVATLIGIRTTESLNRWRAIKGNHKLENEKTWIVKEGNTFKTYPIYDWNTEDIWVCNAKFGYSYNKLYDLYYQAGLKVDEMRVASPFNDAAISTLKLYKVIDPNNWAKMVGRVKGVNFSGIYGGTTAMGWKSIKLPEGHTWKSYMYFLLDTLPEEVRQNYLNKLETSIKFWREKGGVLDDETINELKQLDIDFEVGEKTNYKTDKKPVTFKEYPDDLDVTNFKLVPTYKRMCVCIMKNDHLCKYMGFSQTKAETQRRREAVEKYENIL</sequence>
<evidence type="ECO:0000313" key="1">
    <source>
        <dbReference type="EMBL" id="PKE57074.1"/>
    </source>
</evidence>
<evidence type="ECO:0000313" key="2">
    <source>
        <dbReference type="Proteomes" id="UP000233606"/>
    </source>
</evidence>
<gene>
    <name evidence="1" type="ORF">CW682_02400</name>
</gene>
<keyword evidence="2" id="KW-1185">Reference proteome</keyword>